<dbReference type="InterPro" id="IPR036291">
    <property type="entry name" value="NAD(P)-bd_dom_sf"/>
</dbReference>
<dbReference type="InterPro" id="IPR002328">
    <property type="entry name" value="ADH_Zn_CS"/>
</dbReference>
<dbReference type="RefSeq" id="WP_017616625.1">
    <property type="nucleotide sequence ID" value="NZ_ANBG01000008.1"/>
</dbReference>
<dbReference type="InterPro" id="IPR013149">
    <property type="entry name" value="ADH-like_C"/>
</dbReference>
<dbReference type="InterPro" id="IPR013154">
    <property type="entry name" value="ADH-like_N"/>
</dbReference>
<dbReference type="Pfam" id="PF08240">
    <property type="entry name" value="ADH_N"/>
    <property type="match status" value="1"/>
</dbReference>
<dbReference type="PROSITE" id="PS00059">
    <property type="entry name" value="ADH_ZINC"/>
    <property type="match status" value="1"/>
</dbReference>
<evidence type="ECO:0000256" key="6">
    <source>
        <dbReference type="RuleBase" id="RU361277"/>
    </source>
</evidence>
<keyword evidence="9" id="KW-1185">Reference proteome</keyword>
<feature type="domain" description="Enoyl reductase (ER)" evidence="7">
    <location>
        <begin position="9"/>
        <end position="362"/>
    </location>
</feature>
<evidence type="ECO:0000259" key="7">
    <source>
        <dbReference type="SMART" id="SM00829"/>
    </source>
</evidence>
<organism evidence="8 9">
    <name type="scientific">Nocardiopsis gilva YIM 90087</name>
    <dbReference type="NCBI Taxonomy" id="1235441"/>
    <lineage>
        <taxon>Bacteria</taxon>
        <taxon>Bacillati</taxon>
        <taxon>Actinomycetota</taxon>
        <taxon>Actinomycetes</taxon>
        <taxon>Streptosporangiales</taxon>
        <taxon>Nocardiopsidaceae</taxon>
        <taxon>Nocardiopsis</taxon>
    </lineage>
</organism>
<dbReference type="Proteomes" id="UP000215005">
    <property type="component" value="Chromosome"/>
</dbReference>
<dbReference type="InterPro" id="IPR020843">
    <property type="entry name" value="ER"/>
</dbReference>
<dbReference type="EMBL" id="CP022753">
    <property type="protein sequence ID" value="ASU83726.1"/>
    <property type="molecule type" value="Genomic_DNA"/>
</dbReference>
<sequence length="369" mass="37815">MTTITAAVARDTIGIEQLELDDPRPDEVRVRYAASGLCHTDLEAAAGRMPTPLPAVLGHEGAGVVEAVGSAVEGLAPGARVLLSLDSCGHCANCRRGMTMYCDEHIALNFGAQRADGSVGLRDAAGRPVHDHFFGQSSFGSSGLVHARAVVPADDDLPFEVLAPMGCGVITGAGAVLNSLRVEAGSTVAVFGPGTVGLSALLAAVAAGAARTIVVGRDQGRLDFARSLGATDVIDSRHVDPLTAIRELTGGRGVDYAVESTGAVGVMRTAVEALAPLGAAAILGVAGPGQELSADAFELLKGRTVTGSVMGHQSPAVLIPRLLALHRQGRFPVDRLVTTYPLRDISAAIDDVRGGRTVKAVLLHDHGAD</sequence>
<accession>A0A223S6H6</accession>
<dbReference type="CDD" id="cd08278">
    <property type="entry name" value="benzyl_alcohol_DH"/>
    <property type="match status" value="1"/>
</dbReference>
<keyword evidence="4 6" id="KW-0862">Zinc</keyword>
<comment type="cofactor">
    <cofactor evidence="1 6">
        <name>Zn(2+)</name>
        <dbReference type="ChEBI" id="CHEBI:29105"/>
    </cofactor>
</comment>
<keyword evidence="5" id="KW-0560">Oxidoreductase</keyword>
<dbReference type="OrthoDB" id="334894at2"/>
<dbReference type="AlphaFoldDB" id="A0A223S6H6"/>
<dbReference type="FunFam" id="3.40.50.720:FF:000003">
    <property type="entry name" value="S-(hydroxymethyl)glutathione dehydrogenase"/>
    <property type="match status" value="1"/>
</dbReference>
<dbReference type="SUPFAM" id="SSF51735">
    <property type="entry name" value="NAD(P)-binding Rossmann-fold domains"/>
    <property type="match status" value="1"/>
</dbReference>
<dbReference type="KEGG" id="ngv:CDO52_13865"/>
<keyword evidence="3 6" id="KW-0479">Metal-binding</keyword>
<comment type="similarity">
    <text evidence="2 6">Belongs to the zinc-containing alcohol dehydrogenase family.</text>
</comment>
<proteinExistence type="inferred from homology"/>
<dbReference type="InterPro" id="IPR011032">
    <property type="entry name" value="GroES-like_sf"/>
</dbReference>
<evidence type="ECO:0000256" key="3">
    <source>
        <dbReference type="ARBA" id="ARBA00022723"/>
    </source>
</evidence>
<dbReference type="Pfam" id="PF00107">
    <property type="entry name" value="ADH_zinc_N"/>
    <property type="match status" value="1"/>
</dbReference>
<evidence type="ECO:0000256" key="4">
    <source>
        <dbReference type="ARBA" id="ARBA00022833"/>
    </source>
</evidence>
<evidence type="ECO:0000256" key="2">
    <source>
        <dbReference type="ARBA" id="ARBA00008072"/>
    </source>
</evidence>
<dbReference type="Gene3D" id="3.90.180.10">
    <property type="entry name" value="Medium-chain alcohol dehydrogenases, catalytic domain"/>
    <property type="match status" value="1"/>
</dbReference>
<evidence type="ECO:0000313" key="9">
    <source>
        <dbReference type="Proteomes" id="UP000215005"/>
    </source>
</evidence>
<gene>
    <name evidence="8" type="ORF">CDO52_13865</name>
</gene>
<dbReference type="PANTHER" id="PTHR43350:SF21">
    <property type="entry name" value="S-NITROSOMYCOTHIOL REDUCTASE MSCR"/>
    <property type="match status" value="1"/>
</dbReference>
<dbReference type="Gene3D" id="3.40.50.720">
    <property type="entry name" value="NAD(P)-binding Rossmann-like Domain"/>
    <property type="match status" value="1"/>
</dbReference>
<dbReference type="SUPFAM" id="SSF50129">
    <property type="entry name" value="GroES-like"/>
    <property type="match status" value="1"/>
</dbReference>
<evidence type="ECO:0000256" key="1">
    <source>
        <dbReference type="ARBA" id="ARBA00001947"/>
    </source>
</evidence>
<name>A0A223S6H6_9ACTN</name>
<reference evidence="8 9" key="1">
    <citation type="submission" date="2017-08" db="EMBL/GenBank/DDBJ databases">
        <title>The complete genome sequence of Nocardiopsis gilva YIM 90087.</title>
        <authorList>
            <person name="Yin M."/>
            <person name="Tang S."/>
        </authorList>
    </citation>
    <scope>NUCLEOTIDE SEQUENCE [LARGE SCALE GENOMIC DNA]</scope>
    <source>
        <strain evidence="8 9">YIM 90087</strain>
    </source>
</reference>
<dbReference type="GO" id="GO:0016491">
    <property type="term" value="F:oxidoreductase activity"/>
    <property type="evidence" value="ECO:0007669"/>
    <property type="project" value="UniProtKB-KW"/>
</dbReference>
<protein>
    <submittedName>
        <fullName evidence="8">NAD(P)-dependent alcohol dehydrogenase</fullName>
    </submittedName>
</protein>
<evidence type="ECO:0000313" key="8">
    <source>
        <dbReference type="EMBL" id="ASU83726.1"/>
    </source>
</evidence>
<dbReference type="GO" id="GO:0008270">
    <property type="term" value="F:zinc ion binding"/>
    <property type="evidence" value="ECO:0007669"/>
    <property type="project" value="InterPro"/>
</dbReference>
<dbReference type="SMART" id="SM00829">
    <property type="entry name" value="PKS_ER"/>
    <property type="match status" value="1"/>
</dbReference>
<evidence type="ECO:0000256" key="5">
    <source>
        <dbReference type="ARBA" id="ARBA00023002"/>
    </source>
</evidence>
<dbReference type="PANTHER" id="PTHR43350">
    <property type="entry name" value="NAD-DEPENDENT ALCOHOL DEHYDROGENASE"/>
    <property type="match status" value="1"/>
</dbReference>